<evidence type="ECO:0000256" key="2">
    <source>
        <dbReference type="SAM" id="MobiDB-lite"/>
    </source>
</evidence>
<dbReference type="Gene3D" id="1.20.1270.60">
    <property type="entry name" value="Arfaptin homology (AH) domain/BAR domain"/>
    <property type="match status" value="1"/>
</dbReference>
<feature type="region of interest" description="Disordered" evidence="2">
    <location>
        <begin position="465"/>
        <end position="547"/>
    </location>
</feature>
<protein>
    <recommendedName>
        <fullName evidence="3">PH domain-containing protein</fullName>
    </recommendedName>
</protein>
<name>A0ABP0AP71_9PEZI</name>
<keyword evidence="5" id="KW-1185">Reference proteome</keyword>
<dbReference type="InterPro" id="IPR001849">
    <property type="entry name" value="PH_domain"/>
</dbReference>
<sequence length="547" mass="58055">MTSVKQDLPIRQGTGLTSVTSASDEAVPDADPTSTAGLLAERIQAWKHVCGNLEDYIGAVEKLHKEQASQYEKVLKTISKPLREGQHFDTQLGGVNGFFDNMRANTQALINTNLETEKNLKGSVLPMLDRLHKEIKNKAKELASGAQKGAKEVEKARANTQKHIELLGQQTAAFEATGGKLESQQDPYVINRGVLYRLSKQVAEENNHRNDLISVQANFETFETHVIEVLQQAMEAFNMFAGGQAERTTALYGDMLSSIQRIPPDMEWKSFTERFSDILVDRNEAPRTVESISFPNQDHQSTHAVIEGSLERKSRNKLSFGTSTGYYVVTPSRFLHEFKDSDNVRKDPVPELSIYLPEATIGSPNGDKFSVKGKDRGKSMGSRLAGTSELQFKAHSPADAEKWYYIILDVAGSAHSTHAESNATPTSPVVTSPASSTKITELASPTSPAVAAPNSPALAASAAAVSASPSPSPGPASPGPTSPVVTSPVTAGTGTAVGFSPDTKAPAVAHQGQEAGVTGGAAAAAAPASTKAAEAGAAAPVQTKTLA</sequence>
<evidence type="ECO:0000256" key="1">
    <source>
        <dbReference type="ARBA" id="ARBA00022553"/>
    </source>
</evidence>
<dbReference type="Proteomes" id="UP001642482">
    <property type="component" value="Unassembled WGS sequence"/>
</dbReference>
<feature type="compositionally biased region" description="Low complexity" evidence="2">
    <location>
        <begin position="423"/>
        <end position="453"/>
    </location>
</feature>
<dbReference type="SUPFAM" id="SSF103657">
    <property type="entry name" value="BAR/IMD domain-like"/>
    <property type="match status" value="1"/>
</dbReference>
<dbReference type="Pfam" id="PF20399">
    <property type="entry name" value="PH_20"/>
    <property type="match status" value="1"/>
</dbReference>
<feature type="compositionally biased region" description="Pro residues" evidence="2">
    <location>
        <begin position="470"/>
        <end position="481"/>
    </location>
</feature>
<dbReference type="SUPFAM" id="SSF50729">
    <property type="entry name" value="PH domain-like"/>
    <property type="match status" value="1"/>
</dbReference>
<keyword evidence="1" id="KW-0597">Phosphoprotein</keyword>
<dbReference type="InterPro" id="IPR046868">
    <property type="entry name" value="BAR_4"/>
</dbReference>
<evidence type="ECO:0000259" key="3">
    <source>
        <dbReference type="SMART" id="SM00233"/>
    </source>
</evidence>
<dbReference type="Pfam" id="PF20400">
    <property type="entry name" value="BAR_4"/>
    <property type="match status" value="1"/>
</dbReference>
<dbReference type="PANTHER" id="PTHR31941">
    <property type="entry name" value="CYTOSKELETAL SIGNALING PROTEIN SLM1"/>
    <property type="match status" value="1"/>
</dbReference>
<feature type="compositionally biased region" description="Low complexity" evidence="2">
    <location>
        <begin position="482"/>
        <end position="498"/>
    </location>
</feature>
<reference evidence="4 5" key="1">
    <citation type="submission" date="2024-01" db="EMBL/GenBank/DDBJ databases">
        <authorList>
            <person name="Allen C."/>
            <person name="Tagirdzhanova G."/>
        </authorList>
    </citation>
    <scope>NUCLEOTIDE SEQUENCE [LARGE SCALE GENOMIC DNA]</scope>
</reference>
<gene>
    <name evidence="4" type="ORF">SEUCBS140593_000358</name>
</gene>
<dbReference type="InterPro" id="IPR011993">
    <property type="entry name" value="PH-like_dom_sf"/>
</dbReference>
<dbReference type="SMART" id="SM00233">
    <property type="entry name" value="PH"/>
    <property type="match status" value="1"/>
</dbReference>
<dbReference type="Gene3D" id="2.30.29.30">
    <property type="entry name" value="Pleckstrin-homology domain (PH domain)/Phosphotyrosine-binding domain (PTB)"/>
    <property type="match status" value="1"/>
</dbReference>
<feature type="region of interest" description="Disordered" evidence="2">
    <location>
        <begin position="418"/>
        <end position="453"/>
    </location>
</feature>
<accession>A0ABP0AP71</accession>
<evidence type="ECO:0000313" key="4">
    <source>
        <dbReference type="EMBL" id="CAK7209034.1"/>
    </source>
</evidence>
<organism evidence="4 5">
    <name type="scientific">Sporothrix eucalyptigena</name>
    <dbReference type="NCBI Taxonomy" id="1812306"/>
    <lineage>
        <taxon>Eukaryota</taxon>
        <taxon>Fungi</taxon>
        <taxon>Dikarya</taxon>
        <taxon>Ascomycota</taxon>
        <taxon>Pezizomycotina</taxon>
        <taxon>Sordariomycetes</taxon>
        <taxon>Sordariomycetidae</taxon>
        <taxon>Ophiostomatales</taxon>
        <taxon>Ophiostomataceae</taxon>
        <taxon>Sporothrix</taxon>
    </lineage>
</organism>
<comment type="caution">
    <text evidence="4">The sequence shown here is derived from an EMBL/GenBank/DDBJ whole genome shotgun (WGS) entry which is preliminary data.</text>
</comment>
<feature type="domain" description="PH" evidence="3">
    <location>
        <begin position="304"/>
        <end position="414"/>
    </location>
</feature>
<feature type="compositionally biased region" description="Low complexity" evidence="2">
    <location>
        <begin position="511"/>
        <end position="541"/>
    </location>
</feature>
<dbReference type="InterPro" id="IPR046869">
    <property type="entry name" value="SLM1/RGC1-like_PH"/>
</dbReference>
<dbReference type="InterPro" id="IPR027267">
    <property type="entry name" value="AH/BAR_dom_sf"/>
</dbReference>
<proteinExistence type="predicted"/>
<evidence type="ECO:0000313" key="5">
    <source>
        <dbReference type="Proteomes" id="UP001642482"/>
    </source>
</evidence>
<dbReference type="PANTHER" id="PTHR31941:SF1">
    <property type="entry name" value="CYTOSKELETAL SIGNALING PROTEIN SLM1"/>
    <property type="match status" value="1"/>
</dbReference>
<dbReference type="EMBL" id="CAWUHD010000002">
    <property type="protein sequence ID" value="CAK7209034.1"/>
    <property type="molecule type" value="Genomic_DNA"/>
</dbReference>